<accession>A0A5P1RE99</accession>
<dbReference type="InterPro" id="IPR051705">
    <property type="entry name" value="Gsp_Synthetase/Amidase"/>
</dbReference>
<dbReference type="KEGG" id="ncu:F0U83_13140"/>
<dbReference type="InterPro" id="IPR038765">
    <property type="entry name" value="Papain-like_cys_pep_sf"/>
</dbReference>
<evidence type="ECO:0000256" key="5">
    <source>
        <dbReference type="ARBA" id="ARBA00022840"/>
    </source>
</evidence>
<dbReference type="Gene3D" id="3.30.1490.330">
    <property type="match status" value="1"/>
</dbReference>
<dbReference type="GO" id="GO:0005524">
    <property type="term" value="F:ATP binding"/>
    <property type="evidence" value="ECO:0007669"/>
    <property type="project" value="UniProtKB-KW"/>
</dbReference>
<reference evidence="8 9" key="1">
    <citation type="journal article" date="2019" name="Biochem. Eng. J.">
        <title>Metabolic engineering of the marine bacteria Neptunomonas concharum for the production of acetoin and meso-2,3-butanediol from acetate.</title>
        <authorList>
            <person name="Li W."/>
            <person name="Pu N."/>
            <person name="Liu C.-X."/>
            <person name="Yuan Q.-P."/>
            <person name="Li Z.-J."/>
        </authorList>
    </citation>
    <scope>NUCLEOTIDE SEQUENCE [LARGE SCALE GENOMIC DNA]</scope>
    <source>
        <strain evidence="8 9">JCM17730</strain>
    </source>
</reference>
<evidence type="ECO:0000256" key="6">
    <source>
        <dbReference type="ARBA" id="ARBA00022842"/>
    </source>
</evidence>
<dbReference type="Proteomes" id="UP000324760">
    <property type="component" value="Chromosome"/>
</dbReference>
<dbReference type="EMBL" id="CP043869">
    <property type="protein sequence ID" value="QEQ97586.1"/>
    <property type="molecule type" value="Genomic_DNA"/>
</dbReference>
<keyword evidence="2" id="KW-0436">Ligase</keyword>
<keyword evidence="5" id="KW-0067">ATP-binding</keyword>
<dbReference type="SUPFAM" id="SSF56059">
    <property type="entry name" value="Glutathione synthetase ATP-binding domain-like"/>
    <property type="match status" value="1"/>
</dbReference>
<dbReference type="PANTHER" id="PTHR30094">
    <property type="entry name" value="BIFUNCTIONAL GLUTATHIONYLSPERMIDINE SYNTHETASE/AMIDASE-RELATED"/>
    <property type="match status" value="1"/>
</dbReference>
<dbReference type="OrthoDB" id="9765517at2"/>
<dbReference type="Pfam" id="PF03738">
    <property type="entry name" value="GSP_synth"/>
    <property type="match status" value="1"/>
</dbReference>
<evidence type="ECO:0000256" key="1">
    <source>
        <dbReference type="ARBA" id="ARBA00008227"/>
    </source>
</evidence>
<keyword evidence="4" id="KW-0547">Nucleotide-binding</keyword>
<dbReference type="InterPro" id="IPR016185">
    <property type="entry name" value="PreATP-grasp_dom_sf"/>
</dbReference>
<evidence type="ECO:0000313" key="8">
    <source>
        <dbReference type="EMBL" id="QEQ97586.1"/>
    </source>
</evidence>
<evidence type="ECO:0000259" key="7">
    <source>
        <dbReference type="PROSITE" id="PS50911"/>
    </source>
</evidence>
<dbReference type="InterPro" id="IPR007921">
    <property type="entry name" value="CHAP_dom"/>
</dbReference>
<comment type="similarity">
    <text evidence="1">In the C-terminal section; belongs to the glutathionylspermidine synthase preATP-grasp family.</text>
</comment>
<dbReference type="PANTHER" id="PTHR30094:SF0">
    <property type="entry name" value="BIFUNCTIONAL GLUTATHIONYLSPERMIDINE SYNTHETASE_AMIDASE-RELATED"/>
    <property type="match status" value="1"/>
</dbReference>
<dbReference type="Pfam" id="PF05257">
    <property type="entry name" value="CHAP"/>
    <property type="match status" value="1"/>
</dbReference>
<evidence type="ECO:0000256" key="3">
    <source>
        <dbReference type="ARBA" id="ARBA00022723"/>
    </source>
</evidence>
<proteinExistence type="inferred from homology"/>
<dbReference type="NCBIfam" id="NF007801">
    <property type="entry name" value="PRK10507.1"/>
    <property type="match status" value="1"/>
</dbReference>
<dbReference type="SUPFAM" id="SSF54001">
    <property type="entry name" value="Cysteine proteinases"/>
    <property type="match status" value="1"/>
</dbReference>
<evidence type="ECO:0000256" key="2">
    <source>
        <dbReference type="ARBA" id="ARBA00022598"/>
    </source>
</evidence>
<dbReference type="PROSITE" id="PS50911">
    <property type="entry name" value="CHAP"/>
    <property type="match status" value="1"/>
</dbReference>
<dbReference type="GO" id="GO:0046872">
    <property type="term" value="F:metal ion binding"/>
    <property type="evidence" value="ECO:0007669"/>
    <property type="project" value="UniProtKB-KW"/>
</dbReference>
<dbReference type="GO" id="GO:0016874">
    <property type="term" value="F:ligase activity"/>
    <property type="evidence" value="ECO:0007669"/>
    <property type="project" value="UniProtKB-KW"/>
</dbReference>
<dbReference type="AlphaFoldDB" id="A0A5P1RE99"/>
<dbReference type="Gene3D" id="3.90.1720.10">
    <property type="entry name" value="endopeptidase domain like (from Nostoc punctiforme)"/>
    <property type="match status" value="1"/>
</dbReference>
<name>A0A5P1RE99_9GAMM</name>
<dbReference type="SUPFAM" id="SSF52440">
    <property type="entry name" value="PreATP-grasp domain"/>
    <property type="match status" value="1"/>
</dbReference>
<protein>
    <submittedName>
        <fullName evidence="8">Bifunctional glutathionylspermidine amidase/synthase</fullName>
    </submittedName>
</protein>
<keyword evidence="6" id="KW-0460">Magnesium</keyword>
<feature type="domain" description="Peptidase C51" evidence="7">
    <location>
        <begin position="34"/>
        <end position="178"/>
    </location>
</feature>
<dbReference type="RefSeq" id="WP_138986775.1">
    <property type="nucleotide sequence ID" value="NZ_CP043869.1"/>
</dbReference>
<keyword evidence="3" id="KW-0479">Metal-binding</keyword>
<evidence type="ECO:0000313" key="9">
    <source>
        <dbReference type="Proteomes" id="UP000324760"/>
    </source>
</evidence>
<organism evidence="8 9">
    <name type="scientific">Neptunomonas concharum</name>
    <dbReference type="NCBI Taxonomy" id="1031538"/>
    <lineage>
        <taxon>Bacteria</taxon>
        <taxon>Pseudomonadati</taxon>
        <taxon>Pseudomonadota</taxon>
        <taxon>Gammaproteobacteria</taxon>
        <taxon>Oceanospirillales</taxon>
        <taxon>Oceanospirillaceae</taxon>
        <taxon>Neptunomonas</taxon>
    </lineage>
</organism>
<dbReference type="InterPro" id="IPR005494">
    <property type="entry name" value="GSPS_pre-ATP-grasp-like_dom"/>
</dbReference>
<gene>
    <name evidence="8" type="ORF">F0U83_13140</name>
</gene>
<sequence>MQPKQKPKAAPFGTLLGVAPGDVPVFSSDYASADDNELPNRHAYRSYVDGIFMGYKWQCVEFARRWLYINHGYIFDDVAMAYDIFRLQNVRVVQDNTRLPLKSFRNGSQRHPEPGAMLIWSEGGEFEITGHVAIVTEVHPDRLCLVEQNVTHEVWPQGLGFSRAIPAKVTDDGGYWLRCSYGDATILGWVMQTEDDLHAEKIVPVDPALFDIALRELPEPTEPARSWLNVANPDEEAYVAMMKGHKLSSQEADRNRYMVLSETAQRELKRATNELHALFMHATDYVLQDEALLAKFNIPSALWPRIRQSWDNRRNQMITGRFDFAMSAKGIKVYEYNCDSASCYMEAGLVQDKWAEYRHCTEGEGSAEELIEELVTAWQHSDVNDVLHIMQDTDLEESYHALFMKKAIESAGIPCKVITGVKGLAWDSEGNVVDAVGDKICWVWKTWAWETALDQIRDECADDERRLATYSTEQVRSETPRLVDVLLRPGVMVYEPLWTLIPSNKAILPVLWMLFPDHPYLLESHFELTPALQKAGYVSKPIVGRCGANISLYDRESNLMEETHGQFAAQDQIYQALWKLPDVSGYRAQVCTFSTAGHFAGSCMRVDSGLVITKDSDLIALRVVDDKRLHQ</sequence>
<keyword evidence="9" id="KW-1185">Reference proteome</keyword>
<evidence type="ECO:0000256" key="4">
    <source>
        <dbReference type="ARBA" id="ARBA00022741"/>
    </source>
</evidence>